<evidence type="ECO:0000256" key="2">
    <source>
        <dbReference type="RuleBase" id="RU362097"/>
    </source>
</evidence>
<reference evidence="3 4" key="1">
    <citation type="submission" date="2018-08" db="EMBL/GenBank/DDBJ databases">
        <title>Comparative analysis of Burkholderia isolates from Puerto Rico.</title>
        <authorList>
            <person name="Hall C."/>
            <person name="Sahl J."/>
            <person name="Wagner D."/>
        </authorList>
    </citation>
    <scope>NUCLEOTIDE SEQUENCE [LARGE SCALE GENOMIC DNA]</scope>
    <source>
        <strain evidence="3 4">Bp8966</strain>
    </source>
</reference>
<evidence type="ECO:0000256" key="1">
    <source>
        <dbReference type="ARBA" id="ARBA00007613"/>
    </source>
</evidence>
<dbReference type="PANTHER" id="PTHR30203:SF32">
    <property type="entry name" value="CATION EFFLUX SYSTEM PROTEIN CUSC"/>
    <property type="match status" value="1"/>
</dbReference>
<dbReference type="PROSITE" id="PS51257">
    <property type="entry name" value="PROKAR_LIPOPROTEIN"/>
    <property type="match status" value="1"/>
</dbReference>
<protein>
    <submittedName>
        <fullName evidence="3">TolC family protein</fullName>
    </submittedName>
</protein>
<dbReference type="Proteomes" id="UP000281098">
    <property type="component" value="Unassembled WGS sequence"/>
</dbReference>
<gene>
    <name evidence="3" type="ORF">DF017_36625</name>
</gene>
<keyword evidence="2" id="KW-1134">Transmembrane beta strand</keyword>
<keyword evidence="2" id="KW-0449">Lipoprotein</keyword>
<keyword evidence="2" id="KW-0812">Transmembrane</keyword>
<dbReference type="NCBIfam" id="TIGR01845">
    <property type="entry name" value="outer_NodT"/>
    <property type="match status" value="1"/>
</dbReference>
<comment type="similarity">
    <text evidence="1 2">Belongs to the outer membrane factor (OMF) (TC 1.B.17) family.</text>
</comment>
<dbReference type="Gene3D" id="2.20.200.10">
    <property type="entry name" value="Outer membrane efflux proteins (OEP)"/>
    <property type="match status" value="1"/>
</dbReference>
<dbReference type="Gene3D" id="1.20.1600.10">
    <property type="entry name" value="Outer membrane efflux proteins (OEP)"/>
    <property type="match status" value="1"/>
</dbReference>
<dbReference type="InterPro" id="IPR010131">
    <property type="entry name" value="MdtP/NodT-like"/>
</dbReference>
<organism evidence="3 4">
    <name type="scientific">Burkholderia stagnalis</name>
    <dbReference type="NCBI Taxonomy" id="1503054"/>
    <lineage>
        <taxon>Bacteria</taxon>
        <taxon>Pseudomonadati</taxon>
        <taxon>Pseudomonadota</taxon>
        <taxon>Betaproteobacteria</taxon>
        <taxon>Burkholderiales</taxon>
        <taxon>Burkholderiaceae</taxon>
        <taxon>Burkholderia</taxon>
        <taxon>Burkholderia cepacia complex</taxon>
    </lineage>
</organism>
<sequence>MKRRRLAAIVLATSGILSACATRTYERPPLDVPAKWAYSDGNTSHADARKRPSQWWTEFGDAQLDKLISSALSRNNNLATATLNVRQAQLELQLAGDPLQIGPQASVNARRERRLDNGDMSRIRSGALYGTVSFTVDLWGRLARQRDIAQWALQASEADRDTVQLNVVGTTADLYWRLAYLNQRLAFGEQSLATAMRTRKLVHAQYVAGAVSNLEQREAEQAVLTQRASLSQLQQNQVETRNALAVLFNAAPGSNVLEEVLGREPQALPASALPTLAEGLPAELLSRRPDLRAAELSLRQSLANIDVVRTSYYPTLSLTGSAGSASQSLANLLANPAAVLGAGLSLPFLNLKAMRLNTDLAQLQYETAVIGFRQTLYQAFVDVENALSARMRLAEQAELQAQALAAAREAERLYEIRYRAGAVALRMWLDAQESHRTAELLWAQARLSQLQNLVTLYQSIGGYTSIP</sequence>
<comment type="caution">
    <text evidence="3">The sequence shown here is derived from an EMBL/GenBank/DDBJ whole genome shotgun (WGS) entry which is preliminary data.</text>
</comment>
<evidence type="ECO:0000313" key="3">
    <source>
        <dbReference type="EMBL" id="RQY77735.1"/>
    </source>
</evidence>
<keyword evidence="2" id="KW-0472">Membrane</keyword>
<accession>A0ABX9YE05</accession>
<dbReference type="SUPFAM" id="SSF56954">
    <property type="entry name" value="Outer membrane efflux proteins (OEP)"/>
    <property type="match status" value="1"/>
</dbReference>
<feature type="signal peptide" evidence="2">
    <location>
        <begin position="1"/>
        <end position="21"/>
    </location>
</feature>
<proteinExistence type="inferred from homology"/>
<comment type="subcellular location">
    <subcellularLocation>
        <location evidence="2">Cell membrane</location>
        <topology evidence="2">Lipid-anchor</topology>
    </subcellularLocation>
</comment>
<dbReference type="PANTHER" id="PTHR30203">
    <property type="entry name" value="OUTER MEMBRANE CATION EFFLUX PROTEIN"/>
    <property type="match status" value="1"/>
</dbReference>
<name>A0ABX9YE05_9BURK</name>
<dbReference type="EMBL" id="QTPM01000115">
    <property type="protein sequence ID" value="RQY77735.1"/>
    <property type="molecule type" value="Genomic_DNA"/>
</dbReference>
<keyword evidence="2" id="KW-0564">Palmitate</keyword>
<evidence type="ECO:0000313" key="4">
    <source>
        <dbReference type="Proteomes" id="UP000281098"/>
    </source>
</evidence>
<feature type="chain" id="PRO_5045004295" evidence="2">
    <location>
        <begin position="22"/>
        <end position="467"/>
    </location>
</feature>
<dbReference type="InterPro" id="IPR003423">
    <property type="entry name" value="OMP_efflux"/>
</dbReference>
<keyword evidence="2" id="KW-0732">Signal</keyword>
<dbReference type="Pfam" id="PF02321">
    <property type="entry name" value="OEP"/>
    <property type="match status" value="2"/>
</dbReference>
<keyword evidence="4" id="KW-1185">Reference proteome</keyword>